<keyword evidence="1" id="KW-1133">Transmembrane helix</keyword>
<evidence type="ECO:0000313" key="2">
    <source>
        <dbReference type="EMBL" id="SDP68736.1"/>
    </source>
</evidence>
<evidence type="ECO:0008006" key="4">
    <source>
        <dbReference type="Google" id="ProtNLM"/>
    </source>
</evidence>
<organism evidence="2 3">
    <name type="scientific">Klenkia soli</name>
    <dbReference type="NCBI Taxonomy" id="1052260"/>
    <lineage>
        <taxon>Bacteria</taxon>
        <taxon>Bacillati</taxon>
        <taxon>Actinomycetota</taxon>
        <taxon>Actinomycetes</taxon>
        <taxon>Geodermatophilales</taxon>
        <taxon>Geodermatophilaceae</taxon>
        <taxon>Klenkia</taxon>
    </lineage>
</organism>
<name>A0A1H0USE3_9ACTN</name>
<feature type="transmembrane region" description="Helical" evidence="1">
    <location>
        <begin position="173"/>
        <end position="191"/>
    </location>
</feature>
<proteinExistence type="predicted"/>
<dbReference type="AlphaFoldDB" id="A0A1H0USE3"/>
<dbReference type="EMBL" id="FNIR01000022">
    <property type="protein sequence ID" value="SDP68736.1"/>
    <property type="molecule type" value="Genomic_DNA"/>
</dbReference>
<keyword evidence="1" id="KW-0472">Membrane</keyword>
<protein>
    <recommendedName>
        <fullName evidence="4">DUF998 domain-containing protein</fullName>
    </recommendedName>
</protein>
<gene>
    <name evidence="2" type="ORF">SAMN05660199_04617</name>
</gene>
<dbReference type="Proteomes" id="UP000199088">
    <property type="component" value="Unassembled WGS sequence"/>
</dbReference>
<dbReference type="STRING" id="1052260.SAMN05660199_04617"/>
<accession>A0A1H0USE3</accession>
<evidence type="ECO:0000256" key="1">
    <source>
        <dbReference type="SAM" id="Phobius"/>
    </source>
</evidence>
<keyword evidence="1" id="KW-0812">Transmembrane</keyword>
<sequence>MTGFVLGAGLGGITPWAVVRGPDGAPRSVTGTGLVGTDLVPLPLLSLAVVVTFAGLVAAPLFGLAAVPGARWARWVVTVVLLGMLATVAVVALQDAADQAARPYADGDAAYTETVAILAVVFAVPTALLVLLTWVARRGAAITAAVAAYAAAAAHLATLALLVVYPPEVVRGAWLQLLAVAVSAGGAWLLVRTTPRRPRTAPALQPGDPGWTAA</sequence>
<evidence type="ECO:0000313" key="3">
    <source>
        <dbReference type="Proteomes" id="UP000199088"/>
    </source>
</evidence>
<feature type="transmembrane region" description="Helical" evidence="1">
    <location>
        <begin position="44"/>
        <end position="65"/>
    </location>
</feature>
<feature type="transmembrane region" description="Helical" evidence="1">
    <location>
        <begin position="114"/>
        <end position="134"/>
    </location>
</feature>
<keyword evidence="3" id="KW-1185">Reference proteome</keyword>
<feature type="transmembrane region" description="Helical" evidence="1">
    <location>
        <begin position="146"/>
        <end position="167"/>
    </location>
</feature>
<feature type="transmembrane region" description="Helical" evidence="1">
    <location>
        <begin position="72"/>
        <end position="94"/>
    </location>
</feature>
<reference evidence="3" key="1">
    <citation type="submission" date="2016-10" db="EMBL/GenBank/DDBJ databases">
        <authorList>
            <person name="Varghese N."/>
            <person name="Submissions S."/>
        </authorList>
    </citation>
    <scope>NUCLEOTIDE SEQUENCE [LARGE SCALE GENOMIC DNA]</scope>
    <source>
        <strain evidence="3">DSM 45843</strain>
    </source>
</reference>